<protein>
    <submittedName>
        <fullName evidence="1">Uncharacterized protein</fullName>
    </submittedName>
</protein>
<name>A0AAW1V6X8_9CUCU</name>
<keyword evidence="2" id="KW-1185">Reference proteome</keyword>
<reference evidence="1 2" key="1">
    <citation type="submission" date="2023-03" db="EMBL/GenBank/DDBJ databases">
        <title>Genome insight into feeding habits of ladybird beetles.</title>
        <authorList>
            <person name="Li H.-S."/>
            <person name="Huang Y.-H."/>
            <person name="Pang H."/>
        </authorList>
    </citation>
    <scope>NUCLEOTIDE SEQUENCE [LARGE SCALE GENOMIC DNA]</scope>
    <source>
        <strain evidence="1">SYSU_2023b</strain>
        <tissue evidence="1">Whole body</tissue>
    </source>
</reference>
<dbReference type="EMBL" id="JARQZJ010000122">
    <property type="protein sequence ID" value="KAK9889275.1"/>
    <property type="molecule type" value="Genomic_DNA"/>
</dbReference>
<proteinExistence type="predicted"/>
<evidence type="ECO:0000313" key="1">
    <source>
        <dbReference type="EMBL" id="KAK9889275.1"/>
    </source>
</evidence>
<dbReference type="Proteomes" id="UP001431783">
    <property type="component" value="Unassembled WGS sequence"/>
</dbReference>
<evidence type="ECO:0000313" key="2">
    <source>
        <dbReference type="Proteomes" id="UP001431783"/>
    </source>
</evidence>
<sequence>MINETLRKTIDELNTQREYTEAHVSALKEEVCTLRQDNEALMERILNLDKENNSMKMIIENYVEEFRKMEDKLYSRLYERIRSNILNELKERQCSQPCFGGAPNQCSQEKDGISISEMRQKAVKAIIHNGRDKRGQIKSDLDVAISRGAGSSSVVKGSYAQMACSESKGKPNKLITVSGGGSKPGVYTGSSYGANRMLRGTPCKKKSSNGLLNGESVLKKHFKVAMNGAENVQPGELLEGRSPCDTPALLQAEQWNSVSSKKQKSKSLVGTGGGCNILIKGVKQLCHTHICKLSPDLTVENIIHHLNKNNLDGVRCVKLSSKRPDEYSSFRATAGAAFGGVAADIDDFLPQNEHKPPCVVDQLQRLEPDYRGKFSTSVMSHGSEARLHSDCCK</sequence>
<gene>
    <name evidence="1" type="ORF">WA026_004554</name>
</gene>
<comment type="caution">
    <text evidence="1">The sequence shown here is derived from an EMBL/GenBank/DDBJ whole genome shotgun (WGS) entry which is preliminary data.</text>
</comment>
<accession>A0AAW1V6X8</accession>
<dbReference type="AlphaFoldDB" id="A0AAW1V6X8"/>
<organism evidence="1 2">
    <name type="scientific">Henosepilachna vigintioctopunctata</name>
    <dbReference type="NCBI Taxonomy" id="420089"/>
    <lineage>
        <taxon>Eukaryota</taxon>
        <taxon>Metazoa</taxon>
        <taxon>Ecdysozoa</taxon>
        <taxon>Arthropoda</taxon>
        <taxon>Hexapoda</taxon>
        <taxon>Insecta</taxon>
        <taxon>Pterygota</taxon>
        <taxon>Neoptera</taxon>
        <taxon>Endopterygota</taxon>
        <taxon>Coleoptera</taxon>
        <taxon>Polyphaga</taxon>
        <taxon>Cucujiformia</taxon>
        <taxon>Coccinelloidea</taxon>
        <taxon>Coccinellidae</taxon>
        <taxon>Epilachninae</taxon>
        <taxon>Epilachnini</taxon>
        <taxon>Henosepilachna</taxon>
    </lineage>
</organism>